<reference evidence="1" key="2">
    <citation type="submission" date="2018-04" db="EMBL/GenBank/DDBJ databases">
        <authorList>
            <person name="Li X. Sr."/>
        </authorList>
    </citation>
    <scope>NUCLEOTIDE SEQUENCE</scope>
    <source>
        <strain evidence="1">EC1188</strain>
        <plasmid evidence="1">pEC1188-MCR</plasmid>
    </source>
</reference>
<accession>A0A2U8T3L2</accession>
<dbReference type="InterPro" id="IPR009572">
    <property type="entry name" value="DUF1187"/>
</dbReference>
<dbReference type="EMBL" id="MH213346">
    <property type="protein sequence ID" value="AWM65001.1"/>
    <property type="molecule type" value="Genomic_DNA"/>
</dbReference>
<dbReference type="Pfam" id="PF06688">
    <property type="entry name" value="DUF1187"/>
    <property type="match status" value="1"/>
</dbReference>
<dbReference type="AlphaFoldDB" id="A0A2U8T3L2"/>
<evidence type="ECO:0000313" key="1">
    <source>
        <dbReference type="EMBL" id="AWM65001.1"/>
    </source>
</evidence>
<evidence type="ECO:0008006" key="2">
    <source>
        <dbReference type="Google" id="ProtNLM"/>
    </source>
</evidence>
<sequence>MPKYQINATIKKPGGGPVKWTHYSDFPMTAEECRKNFSKEKKQESVFLLMFIFQISFAKRYLHKMQEIHMADFGSTKQTVTFEEWHELLMDYAELRGGNAADAEAWRGDYEAGKTPVEAYCDEWGED</sequence>
<geneLocation type="plasmid" evidence="1">
    <name>pEC1188-MCR</name>
</geneLocation>
<protein>
    <recommendedName>
        <fullName evidence="2">DUF1187 family protein</fullName>
    </recommendedName>
</protein>
<reference evidence="1" key="1">
    <citation type="journal article" date="2018" name="Infect. Drug Resist.">
        <title>Detection and characterization of a clinical Escherichia coli ST3204 strain coproducing NDM-16 and MCR-1.</title>
        <authorList>
            <person name="Li X."/>
            <person name="Mu X."/>
            <person name="Zhang P."/>
            <person name="Zhao D."/>
            <person name="Ji J."/>
            <person name="Quan J."/>
            <person name="Zhu Y."/>
            <person name="Yu Y."/>
        </authorList>
    </citation>
    <scope>NUCLEOTIDE SEQUENCE</scope>
    <source>
        <strain evidence="1">EC1188</strain>
    </source>
</reference>
<proteinExistence type="predicted"/>
<organism evidence="1">
    <name type="scientific">Escherichia coli</name>
    <dbReference type="NCBI Taxonomy" id="562"/>
    <lineage>
        <taxon>Bacteria</taxon>
        <taxon>Pseudomonadati</taxon>
        <taxon>Pseudomonadota</taxon>
        <taxon>Gammaproteobacteria</taxon>
        <taxon>Enterobacterales</taxon>
        <taxon>Enterobacteriaceae</taxon>
        <taxon>Escherichia</taxon>
    </lineage>
</organism>
<keyword evidence="1" id="KW-0614">Plasmid</keyword>
<name>A0A2U8T3L2_ECOLX</name>